<gene>
    <name evidence="2" type="ORF">ECRASSUSDP1_LOCUS11539</name>
</gene>
<evidence type="ECO:0000313" key="2">
    <source>
        <dbReference type="EMBL" id="CAI2370231.1"/>
    </source>
</evidence>
<feature type="region of interest" description="Disordered" evidence="1">
    <location>
        <begin position="183"/>
        <end position="202"/>
    </location>
</feature>
<evidence type="ECO:0000313" key="3">
    <source>
        <dbReference type="Proteomes" id="UP001295684"/>
    </source>
</evidence>
<comment type="caution">
    <text evidence="2">The sequence shown here is derived from an EMBL/GenBank/DDBJ whole genome shotgun (WGS) entry which is preliminary data.</text>
</comment>
<feature type="compositionally biased region" description="Polar residues" evidence="1">
    <location>
        <begin position="384"/>
        <end position="393"/>
    </location>
</feature>
<reference evidence="2" key="1">
    <citation type="submission" date="2023-07" db="EMBL/GenBank/DDBJ databases">
        <authorList>
            <consortium name="AG Swart"/>
            <person name="Singh M."/>
            <person name="Singh A."/>
            <person name="Seah K."/>
            <person name="Emmerich C."/>
        </authorList>
    </citation>
    <scope>NUCLEOTIDE SEQUENCE</scope>
    <source>
        <strain evidence="2">DP1</strain>
    </source>
</reference>
<keyword evidence="3" id="KW-1185">Reference proteome</keyword>
<name>A0AAD1ULY9_EUPCR</name>
<proteinExistence type="predicted"/>
<dbReference type="EMBL" id="CAMPGE010011395">
    <property type="protein sequence ID" value="CAI2370231.1"/>
    <property type="molecule type" value="Genomic_DNA"/>
</dbReference>
<evidence type="ECO:0000256" key="1">
    <source>
        <dbReference type="SAM" id="MobiDB-lite"/>
    </source>
</evidence>
<organism evidence="2 3">
    <name type="scientific">Euplotes crassus</name>
    <dbReference type="NCBI Taxonomy" id="5936"/>
    <lineage>
        <taxon>Eukaryota</taxon>
        <taxon>Sar</taxon>
        <taxon>Alveolata</taxon>
        <taxon>Ciliophora</taxon>
        <taxon>Intramacronucleata</taxon>
        <taxon>Spirotrichea</taxon>
        <taxon>Hypotrichia</taxon>
        <taxon>Euplotida</taxon>
        <taxon>Euplotidae</taxon>
        <taxon>Moneuplotes</taxon>
    </lineage>
</organism>
<feature type="region of interest" description="Disordered" evidence="1">
    <location>
        <begin position="369"/>
        <end position="396"/>
    </location>
</feature>
<dbReference type="AlphaFoldDB" id="A0AAD1ULY9"/>
<sequence length="740" mass="84048">MLYLLTKDIEKSPNRRKHTREGLRQNKEITNQENKNYFSSDTLQRNTKSGSKLKISQARVAKNLKNNTKNKTALDLIIQRQSRRNLPIMRKSINLKLQVNHIRDLISPAPVVMKGRTKTRKLLKNTFTHIKKLVRKKSSCINKRMAKTQVCSNKANKRCKFQPQKSSTKKLTSILDVIARTSNSANTSAKSSRKGCNEKEKPNLLKTRTSNLFYKSLNKNIKTIQDKYFYLGNQYEKSSRKSPEKDSTSSLENLGKGLVVIVSKEDSIPKSSRLVNTSRENGSQLTHSKTNSKDVSRVLTGDEDTPNISKNLSVLCNRSKNSASFTMALGSEDISNCSGSPISGRVNKDAIRKGSNDICPIDEFKLIPTNPKQVNPRKKETAAGLSSENSSEPHSNRHMIFQKRKSDYNNLKVRLGDKERRQRRKILRKPSSFSQVEYLETTKKFKQRGEVETLESCNSSEENTTMMPKLSEKSGMLSTFCKKNSESRRKLSGHDTVKMSPLQWHERLFKSGQKDTVSKTPCDKGVLNMISGDSSSNCKYKSPKPPMKEKLSFTSFLKVEPHIAYQTPIHNCEKYSKINSFKHAPNYPKLYQGSKDESTPNSWKIEDFSSALEKEFALRQSNILNTSKLNIIGSSISKEVANQDERYIIASRHSRASFHAPRVNPIESSSKCKQVEGGTCQKPHINLLSNTQNSKKDSLNIFASRSPRTQKNIRPKYKKSKKFYTKTNLDFSKANIMSDI</sequence>
<feature type="compositionally biased region" description="Polar residues" evidence="1">
    <location>
        <begin position="270"/>
        <end position="289"/>
    </location>
</feature>
<dbReference type="Proteomes" id="UP001295684">
    <property type="component" value="Unassembled WGS sequence"/>
</dbReference>
<accession>A0AAD1ULY9</accession>
<feature type="region of interest" description="Disordered" evidence="1">
    <location>
        <begin position="270"/>
        <end position="302"/>
    </location>
</feature>
<protein>
    <submittedName>
        <fullName evidence="2">Uncharacterized protein</fullName>
    </submittedName>
</protein>